<proteinExistence type="predicted"/>
<evidence type="ECO:0000313" key="3">
    <source>
        <dbReference type="Proteomes" id="UP001236258"/>
    </source>
</evidence>
<feature type="transmembrane region" description="Helical" evidence="1">
    <location>
        <begin position="88"/>
        <end position="111"/>
    </location>
</feature>
<keyword evidence="3" id="KW-1185">Reference proteome</keyword>
<name>A0ABT9GRA1_9GAMM</name>
<dbReference type="RefSeq" id="WP_305945569.1">
    <property type="nucleotide sequence ID" value="NZ_JAUZVY010000004.1"/>
</dbReference>
<accession>A0ABT9GRA1</accession>
<sequence length="124" mass="13587">MKLLVGTLLLLLLQAGLVIQLSSSLVGSSPLQLWLVLPTVATAALCLLLHFKYQLRKLFPLASVLIHAIALLPYLGLVNNEAEGERAILIMVMIPLYQSIAILMLGLGDYVRRREANKRLASQA</sequence>
<protein>
    <submittedName>
        <fullName evidence="2">Uncharacterized protein</fullName>
    </submittedName>
</protein>
<gene>
    <name evidence="2" type="ORF">Q3O59_10665</name>
</gene>
<evidence type="ECO:0000256" key="1">
    <source>
        <dbReference type="SAM" id="Phobius"/>
    </source>
</evidence>
<keyword evidence="1" id="KW-0812">Transmembrane</keyword>
<dbReference type="EMBL" id="JAUZVY010000004">
    <property type="protein sequence ID" value="MDP4529486.1"/>
    <property type="molecule type" value="Genomic_DNA"/>
</dbReference>
<organism evidence="2 3">
    <name type="scientific">Alkalimonas delamerensis</name>
    <dbReference type="NCBI Taxonomy" id="265981"/>
    <lineage>
        <taxon>Bacteria</taxon>
        <taxon>Pseudomonadati</taxon>
        <taxon>Pseudomonadota</taxon>
        <taxon>Gammaproteobacteria</taxon>
        <taxon>Alkalimonas</taxon>
    </lineage>
</organism>
<keyword evidence="1" id="KW-1133">Transmembrane helix</keyword>
<feature type="transmembrane region" description="Helical" evidence="1">
    <location>
        <begin position="34"/>
        <end position="51"/>
    </location>
</feature>
<evidence type="ECO:0000313" key="2">
    <source>
        <dbReference type="EMBL" id="MDP4529486.1"/>
    </source>
</evidence>
<feature type="transmembrane region" description="Helical" evidence="1">
    <location>
        <begin position="58"/>
        <end position="76"/>
    </location>
</feature>
<dbReference type="Proteomes" id="UP001236258">
    <property type="component" value="Unassembled WGS sequence"/>
</dbReference>
<keyword evidence="1" id="KW-0472">Membrane</keyword>
<comment type="caution">
    <text evidence="2">The sequence shown here is derived from an EMBL/GenBank/DDBJ whole genome shotgun (WGS) entry which is preliminary data.</text>
</comment>
<reference evidence="2 3" key="1">
    <citation type="submission" date="2023-08" db="EMBL/GenBank/DDBJ databases">
        <authorList>
            <person name="Joshi A."/>
            <person name="Thite S."/>
        </authorList>
    </citation>
    <scope>NUCLEOTIDE SEQUENCE [LARGE SCALE GENOMIC DNA]</scope>
    <source>
        <strain evidence="2 3">1E1</strain>
    </source>
</reference>